<dbReference type="Proteomes" id="UP001629113">
    <property type="component" value="Unassembled WGS sequence"/>
</dbReference>
<evidence type="ECO:0000313" key="4">
    <source>
        <dbReference type="EMBL" id="KAL3420457.1"/>
    </source>
</evidence>
<protein>
    <recommendedName>
        <fullName evidence="3">DUF6594 domain-containing protein</fullName>
    </recommendedName>
</protein>
<evidence type="ECO:0000313" key="5">
    <source>
        <dbReference type="Proteomes" id="UP001629113"/>
    </source>
</evidence>
<dbReference type="EMBL" id="JBFCZG010000007">
    <property type="protein sequence ID" value="KAL3420457.1"/>
    <property type="molecule type" value="Genomic_DNA"/>
</dbReference>
<gene>
    <name evidence="4" type="ORF">PVAG01_08956</name>
</gene>
<keyword evidence="2" id="KW-0472">Membrane</keyword>
<keyword evidence="2" id="KW-1133">Transmembrane helix</keyword>
<dbReference type="PANTHER" id="PTHR34502:SF3">
    <property type="entry name" value="DUF6594 DOMAIN-CONTAINING PROTEIN"/>
    <property type="match status" value="1"/>
</dbReference>
<dbReference type="InterPro" id="IPR046529">
    <property type="entry name" value="DUF6594"/>
</dbReference>
<name>A0ABR4PBC3_9HELO</name>
<feature type="transmembrane region" description="Helical" evidence="2">
    <location>
        <begin position="276"/>
        <end position="298"/>
    </location>
</feature>
<proteinExistence type="predicted"/>
<evidence type="ECO:0000259" key="3">
    <source>
        <dbReference type="Pfam" id="PF20237"/>
    </source>
</evidence>
<sequence length="345" mass="39975">MIYGFVMDSTSLNSIPDLEKGINSSDRSASGTLSQASTAANDHLSTSRKLVKWNPWSSNNDPNRKPKIRKVEDERRGYRSLSTFLDSDQNFMLYRRYGYLNSRILLRKQDRLRKPELELDECDDLDAEVNTNESRKLLMSRDSDEAADHKEAPETRTRTQILDEIELALENYKTWVLNARQMVALNKPAVRDYNSVEAYIYEKKPLIDEESGFIYMKEDLITLRDGRETAVLDSFIEKFLQVFHCSWLQYLFCTKEDRRKTTDPNLHYYSKSRKTMFITTILILVLLCLLILPVFILYRLTSQHSLDVTYTVDIGVLLVFTLAFSAILSLFTQAKRHEIFGAAAA</sequence>
<accession>A0ABR4PBC3</accession>
<feature type="region of interest" description="Disordered" evidence="1">
    <location>
        <begin position="133"/>
        <end position="155"/>
    </location>
</feature>
<evidence type="ECO:0000256" key="1">
    <source>
        <dbReference type="SAM" id="MobiDB-lite"/>
    </source>
</evidence>
<keyword evidence="2" id="KW-0812">Transmembrane</keyword>
<reference evidence="4 5" key="1">
    <citation type="submission" date="2024-06" db="EMBL/GenBank/DDBJ databases">
        <title>Complete genome of Phlyctema vagabunda strain 19-DSS-EL-015.</title>
        <authorList>
            <person name="Fiorenzani C."/>
        </authorList>
    </citation>
    <scope>NUCLEOTIDE SEQUENCE [LARGE SCALE GENOMIC DNA]</scope>
    <source>
        <strain evidence="4 5">19-DSS-EL-015</strain>
    </source>
</reference>
<dbReference type="PANTHER" id="PTHR34502">
    <property type="entry name" value="DUF6594 DOMAIN-CONTAINING PROTEIN-RELATED"/>
    <property type="match status" value="1"/>
</dbReference>
<organism evidence="4 5">
    <name type="scientific">Phlyctema vagabunda</name>
    <dbReference type="NCBI Taxonomy" id="108571"/>
    <lineage>
        <taxon>Eukaryota</taxon>
        <taxon>Fungi</taxon>
        <taxon>Dikarya</taxon>
        <taxon>Ascomycota</taxon>
        <taxon>Pezizomycotina</taxon>
        <taxon>Leotiomycetes</taxon>
        <taxon>Helotiales</taxon>
        <taxon>Dermateaceae</taxon>
        <taxon>Phlyctema</taxon>
    </lineage>
</organism>
<keyword evidence="5" id="KW-1185">Reference proteome</keyword>
<feature type="transmembrane region" description="Helical" evidence="2">
    <location>
        <begin position="310"/>
        <end position="331"/>
    </location>
</feature>
<dbReference type="Pfam" id="PF20237">
    <property type="entry name" value="DUF6594"/>
    <property type="match status" value="1"/>
</dbReference>
<comment type="caution">
    <text evidence="4">The sequence shown here is derived from an EMBL/GenBank/DDBJ whole genome shotgun (WGS) entry which is preliminary data.</text>
</comment>
<feature type="domain" description="DUF6594" evidence="3">
    <location>
        <begin position="78"/>
        <end position="345"/>
    </location>
</feature>
<evidence type="ECO:0000256" key="2">
    <source>
        <dbReference type="SAM" id="Phobius"/>
    </source>
</evidence>